<sequence length="310" mass="34557">MHLINQIRKLLFGLALACGLLSSCSAPTEKATNQSLQLTDDLGNKIIMPHAPHTVVSLSPAMTEMLFAVCADSQILAVTSICNYPEAVKNKKKISAYPLDIETIVGLKPDIIFTEEGMTSPENAEKLKSLGIPVYFQRYVTASDLLADLRMMGNLMQQPEKTTHVLDSLEAELRTFEAEAQMPKTRPKVLAITWQNPIYAYGKNTLMTDKIRLAGGENAIDTVFAKIYPELMREYILKMNPDVIFGGTFGKMDSTFFSLYPELKQVNAYRNKCVYELNDDLTSRPSPRVLESVREIKKVLASCPAAQPKQ</sequence>
<dbReference type="GO" id="GO:0071281">
    <property type="term" value="P:cellular response to iron ion"/>
    <property type="evidence" value="ECO:0007669"/>
    <property type="project" value="TreeGrafter"/>
</dbReference>
<evidence type="ECO:0000256" key="1">
    <source>
        <dbReference type="ARBA" id="ARBA00022729"/>
    </source>
</evidence>
<evidence type="ECO:0000259" key="3">
    <source>
        <dbReference type="PROSITE" id="PS50983"/>
    </source>
</evidence>
<dbReference type="Gene3D" id="3.40.50.1980">
    <property type="entry name" value="Nitrogenase molybdenum iron protein domain"/>
    <property type="match status" value="2"/>
</dbReference>
<keyword evidence="5" id="KW-1185">Reference proteome</keyword>
<feature type="chain" id="PRO_5011721503" evidence="2">
    <location>
        <begin position="26"/>
        <end position="310"/>
    </location>
</feature>
<dbReference type="InterPro" id="IPR002491">
    <property type="entry name" value="ABC_transptr_periplasmic_BD"/>
</dbReference>
<dbReference type="RefSeq" id="WP_091512772.1">
    <property type="nucleotide sequence ID" value="NZ_FOLE01000006.1"/>
</dbReference>
<dbReference type="Proteomes" id="UP000199514">
    <property type="component" value="Unassembled WGS sequence"/>
</dbReference>
<dbReference type="PANTHER" id="PTHR30535">
    <property type="entry name" value="VITAMIN B12-BINDING PROTEIN"/>
    <property type="match status" value="1"/>
</dbReference>
<dbReference type="SUPFAM" id="SSF53807">
    <property type="entry name" value="Helical backbone' metal receptor"/>
    <property type="match status" value="1"/>
</dbReference>
<dbReference type="NCBIfam" id="NF038402">
    <property type="entry name" value="TroA_like"/>
    <property type="match status" value="1"/>
</dbReference>
<gene>
    <name evidence="4" type="ORF">SAMN05421780_106227</name>
</gene>
<reference evidence="4 5" key="1">
    <citation type="submission" date="2016-10" db="EMBL/GenBank/DDBJ databases">
        <authorList>
            <person name="de Groot N.N."/>
        </authorList>
    </citation>
    <scope>NUCLEOTIDE SEQUENCE [LARGE SCALE GENOMIC DNA]</scope>
    <source>
        <strain evidence="4 5">DSM 6793</strain>
    </source>
</reference>
<dbReference type="Pfam" id="PF01497">
    <property type="entry name" value="Peripla_BP_2"/>
    <property type="match status" value="1"/>
</dbReference>
<organism evidence="4 5">
    <name type="scientific">Flexibacter flexilis DSM 6793</name>
    <dbReference type="NCBI Taxonomy" id="927664"/>
    <lineage>
        <taxon>Bacteria</taxon>
        <taxon>Pseudomonadati</taxon>
        <taxon>Bacteroidota</taxon>
        <taxon>Cytophagia</taxon>
        <taxon>Cytophagales</taxon>
        <taxon>Flexibacteraceae</taxon>
        <taxon>Flexibacter</taxon>
    </lineage>
</organism>
<feature type="domain" description="Fe/B12 periplasmic-binding" evidence="3">
    <location>
        <begin position="54"/>
        <end position="304"/>
    </location>
</feature>
<dbReference type="OrthoDB" id="9816357at2"/>
<evidence type="ECO:0000256" key="2">
    <source>
        <dbReference type="SAM" id="SignalP"/>
    </source>
</evidence>
<dbReference type="InterPro" id="IPR054828">
    <property type="entry name" value="Vit_B12_bind_prot"/>
</dbReference>
<protein>
    <submittedName>
        <fullName evidence="4">Iron complex transport system substrate-binding protein</fullName>
    </submittedName>
</protein>
<dbReference type="InterPro" id="IPR050902">
    <property type="entry name" value="ABC_Transporter_SBP"/>
</dbReference>
<dbReference type="PANTHER" id="PTHR30535:SF34">
    <property type="entry name" value="MOLYBDATE-BINDING PROTEIN MOLA"/>
    <property type="match status" value="1"/>
</dbReference>
<dbReference type="PROSITE" id="PS50983">
    <property type="entry name" value="FE_B12_PBP"/>
    <property type="match status" value="1"/>
</dbReference>
<accession>A0A1I1K3Z0</accession>
<proteinExistence type="predicted"/>
<dbReference type="EMBL" id="FOLE01000006">
    <property type="protein sequence ID" value="SFC55221.1"/>
    <property type="molecule type" value="Genomic_DNA"/>
</dbReference>
<name>A0A1I1K3Z0_9BACT</name>
<evidence type="ECO:0000313" key="4">
    <source>
        <dbReference type="EMBL" id="SFC55221.1"/>
    </source>
</evidence>
<evidence type="ECO:0000313" key="5">
    <source>
        <dbReference type="Proteomes" id="UP000199514"/>
    </source>
</evidence>
<dbReference type="AlphaFoldDB" id="A0A1I1K3Z0"/>
<keyword evidence="1 2" id="KW-0732">Signal</keyword>
<dbReference type="STRING" id="927664.SAMN05421780_106227"/>
<feature type="signal peptide" evidence="2">
    <location>
        <begin position="1"/>
        <end position="25"/>
    </location>
</feature>